<evidence type="ECO:0000256" key="2">
    <source>
        <dbReference type="ARBA" id="ARBA00012438"/>
    </source>
</evidence>
<dbReference type="PROSITE" id="PS50005">
    <property type="entry name" value="TPR"/>
    <property type="match status" value="1"/>
</dbReference>
<dbReference type="InterPro" id="IPR011990">
    <property type="entry name" value="TPR-like_helical_dom_sf"/>
</dbReference>
<evidence type="ECO:0000256" key="1">
    <source>
        <dbReference type="ARBA" id="ARBA00000085"/>
    </source>
</evidence>
<dbReference type="GO" id="GO:0016020">
    <property type="term" value="C:membrane"/>
    <property type="evidence" value="ECO:0007669"/>
    <property type="project" value="InterPro"/>
</dbReference>
<evidence type="ECO:0000256" key="8">
    <source>
        <dbReference type="ARBA" id="ARBA00023012"/>
    </source>
</evidence>
<comment type="catalytic activity">
    <reaction evidence="1">
        <text>ATP + protein L-histidine = ADP + protein N-phospho-L-histidine.</text>
        <dbReference type="EC" id="2.7.13.3"/>
    </reaction>
</comment>
<dbReference type="SUPFAM" id="SSF48452">
    <property type="entry name" value="TPR-like"/>
    <property type="match status" value="1"/>
</dbReference>
<dbReference type="EC" id="2.7.13.3" evidence="2"/>
<dbReference type="Proteomes" id="UP000255317">
    <property type="component" value="Unassembled WGS sequence"/>
</dbReference>
<proteinExistence type="predicted"/>
<dbReference type="RefSeq" id="WP_115122002.1">
    <property type="nucleotide sequence ID" value="NZ_QRAO01000001.1"/>
</dbReference>
<evidence type="ECO:0000259" key="12">
    <source>
        <dbReference type="PROSITE" id="PS50109"/>
    </source>
</evidence>
<keyword evidence="4" id="KW-0808">Transferase</keyword>
<evidence type="ECO:0000256" key="6">
    <source>
        <dbReference type="ARBA" id="ARBA00022777"/>
    </source>
</evidence>
<dbReference type="AlphaFoldDB" id="A0A370QIW4"/>
<dbReference type="PANTHER" id="PTHR24421">
    <property type="entry name" value="NITRATE/NITRITE SENSOR PROTEIN NARX-RELATED"/>
    <property type="match status" value="1"/>
</dbReference>
<keyword evidence="10" id="KW-1133">Transmembrane helix</keyword>
<dbReference type="InterPro" id="IPR003594">
    <property type="entry name" value="HATPase_dom"/>
</dbReference>
<feature type="repeat" description="TPR" evidence="9">
    <location>
        <begin position="157"/>
        <end position="190"/>
    </location>
</feature>
<dbReference type="Pfam" id="PF07730">
    <property type="entry name" value="HisKA_3"/>
    <property type="match status" value="1"/>
</dbReference>
<organism evidence="13 14">
    <name type="scientific">Marinirhabdus gelatinilytica</name>
    <dbReference type="NCBI Taxonomy" id="1703343"/>
    <lineage>
        <taxon>Bacteria</taxon>
        <taxon>Pseudomonadati</taxon>
        <taxon>Bacteroidota</taxon>
        <taxon>Flavobacteriia</taxon>
        <taxon>Flavobacteriales</taxon>
        <taxon>Flavobacteriaceae</taxon>
    </lineage>
</organism>
<accession>A0A370QIW4</accession>
<evidence type="ECO:0000256" key="9">
    <source>
        <dbReference type="PROSITE-ProRule" id="PRU00339"/>
    </source>
</evidence>
<keyword evidence="11" id="KW-0732">Signal</keyword>
<feature type="signal peptide" evidence="11">
    <location>
        <begin position="1"/>
        <end position="19"/>
    </location>
</feature>
<dbReference type="PROSITE" id="PS50109">
    <property type="entry name" value="HIS_KIN"/>
    <property type="match status" value="1"/>
</dbReference>
<keyword evidence="7" id="KW-0067">ATP-binding</keyword>
<evidence type="ECO:0000256" key="5">
    <source>
        <dbReference type="ARBA" id="ARBA00022741"/>
    </source>
</evidence>
<keyword evidence="10" id="KW-0472">Membrane</keyword>
<dbReference type="CDD" id="cd16917">
    <property type="entry name" value="HATPase_UhpB-NarQ-NarX-like"/>
    <property type="match status" value="1"/>
</dbReference>
<keyword evidence="3" id="KW-0597">Phosphoprotein</keyword>
<feature type="domain" description="Histidine kinase" evidence="12">
    <location>
        <begin position="485"/>
        <end position="667"/>
    </location>
</feature>
<dbReference type="InterPro" id="IPR050482">
    <property type="entry name" value="Sensor_HK_TwoCompSys"/>
</dbReference>
<keyword evidence="9" id="KW-0802">TPR repeat</keyword>
<dbReference type="Gene3D" id="3.30.565.10">
    <property type="entry name" value="Histidine kinase-like ATPase, C-terminal domain"/>
    <property type="match status" value="1"/>
</dbReference>
<evidence type="ECO:0000256" key="7">
    <source>
        <dbReference type="ARBA" id="ARBA00022840"/>
    </source>
</evidence>
<dbReference type="Pfam" id="PF02518">
    <property type="entry name" value="HATPase_c"/>
    <property type="match status" value="1"/>
</dbReference>
<keyword evidence="6 13" id="KW-0418">Kinase</keyword>
<keyword evidence="14" id="KW-1185">Reference proteome</keyword>
<dbReference type="GO" id="GO:0000155">
    <property type="term" value="F:phosphorelay sensor kinase activity"/>
    <property type="evidence" value="ECO:0007669"/>
    <property type="project" value="InterPro"/>
</dbReference>
<dbReference type="Gene3D" id="1.25.40.10">
    <property type="entry name" value="Tetratricopeptide repeat domain"/>
    <property type="match status" value="2"/>
</dbReference>
<dbReference type="InterPro" id="IPR005467">
    <property type="entry name" value="His_kinase_dom"/>
</dbReference>
<evidence type="ECO:0000313" key="14">
    <source>
        <dbReference type="Proteomes" id="UP000255317"/>
    </source>
</evidence>
<dbReference type="GO" id="GO:0046983">
    <property type="term" value="F:protein dimerization activity"/>
    <property type="evidence" value="ECO:0007669"/>
    <property type="project" value="InterPro"/>
</dbReference>
<keyword evidence="8" id="KW-0902">Two-component regulatory system</keyword>
<dbReference type="PANTHER" id="PTHR24421:SF10">
    <property type="entry name" value="NITRATE_NITRITE SENSOR PROTEIN NARQ"/>
    <property type="match status" value="1"/>
</dbReference>
<evidence type="ECO:0000313" key="13">
    <source>
        <dbReference type="EMBL" id="RDK88282.1"/>
    </source>
</evidence>
<dbReference type="SUPFAM" id="SSF55874">
    <property type="entry name" value="ATPase domain of HSP90 chaperone/DNA topoisomerase II/histidine kinase"/>
    <property type="match status" value="1"/>
</dbReference>
<dbReference type="InterPro" id="IPR036890">
    <property type="entry name" value="HATPase_C_sf"/>
</dbReference>
<dbReference type="InterPro" id="IPR011712">
    <property type="entry name" value="Sig_transdc_His_kin_sub3_dim/P"/>
</dbReference>
<dbReference type="GO" id="GO:0005524">
    <property type="term" value="F:ATP binding"/>
    <property type="evidence" value="ECO:0007669"/>
    <property type="project" value="UniProtKB-KW"/>
</dbReference>
<dbReference type="EMBL" id="QRAO01000001">
    <property type="protein sequence ID" value="RDK88282.1"/>
    <property type="molecule type" value="Genomic_DNA"/>
</dbReference>
<evidence type="ECO:0000256" key="3">
    <source>
        <dbReference type="ARBA" id="ARBA00022553"/>
    </source>
</evidence>
<protein>
    <recommendedName>
        <fullName evidence="2">histidine kinase</fullName>
        <ecNumber evidence="2">2.7.13.3</ecNumber>
    </recommendedName>
</protein>
<evidence type="ECO:0000256" key="10">
    <source>
        <dbReference type="SAM" id="Phobius"/>
    </source>
</evidence>
<evidence type="ECO:0000256" key="4">
    <source>
        <dbReference type="ARBA" id="ARBA00022679"/>
    </source>
</evidence>
<keyword evidence="5" id="KW-0547">Nucleotide-binding</keyword>
<sequence length="667" mass="76005">MKNYFLFFAISIFSLALQAQEISYYKKLADTTKSKQLKFEAMDSVISKSFRKDEDTFIKYSQEYIALAKEMDSIEAAARKAMNLQGSLTHVKHQPERAITIINSVLAEKYKIKDSFLLGGLYLKRGGANFGVDLDKAIEDYTLALKNFGAKDSIYRADAYLFRGQAYSNQGKFVPAGENFDKAYRIFEALQDYQYMAHAQQGNITMFSMNGFYDKAKEERDKLIGKMQELGLQQFITSEYYNQALDYKKMGNSPKHLEYLLKAENNITPEEEGGINHITILSTLVEHYCAQGQTKEAAKILTHVEAYSDRINANGYAKLSYNDAKATYLNTIGKPQEALTFAQDKLVTAQLMGYGEETMDAHLLMSQVYENLGDYKASLDYKKEYQAKKDSLFNTTSANALAYYQTLYETEKKENELISKNANILLLEKDNDAFKKLIFFVSVALLLTFGLILLYRNQLHLKKKKLLQEEFSQELLASQEAERKRISKDLHDGIGQQLLLIKNKLITTGNTDAKDMVDATIEEVRTISRDLHPFQLQELGITKAIEHTITQIDENTSLFISSEIENIDNLFTPEQEVNIYRIVQESLSNTLKHANAEASKVSVKKMADRVIISIRDNGIGFEFAEKLKNIKSLGLKTLLERTKFLNGQMKVRSKEKDGTLLEFQLPI</sequence>
<dbReference type="InterPro" id="IPR019734">
    <property type="entry name" value="TPR_rpt"/>
</dbReference>
<dbReference type="Gene3D" id="1.20.5.1930">
    <property type="match status" value="1"/>
</dbReference>
<dbReference type="OrthoDB" id="9778366at2"/>
<evidence type="ECO:0000256" key="11">
    <source>
        <dbReference type="SAM" id="SignalP"/>
    </source>
</evidence>
<reference evidence="13 14" key="1">
    <citation type="submission" date="2018-07" db="EMBL/GenBank/DDBJ databases">
        <title>Genomic Encyclopedia of Type Strains, Phase IV (KMG-IV): sequencing the most valuable type-strain genomes for metagenomic binning, comparative biology and taxonomic classification.</title>
        <authorList>
            <person name="Goeker M."/>
        </authorList>
    </citation>
    <scope>NUCLEOTIDE SEQUENCE [LARGE SCALE GENOMIC DNA]</scope>
    <source>
        <strain evidence="13 14">DSM 101478</strain>
    </source>
</reference>
<comment type="caution">
    <text evidence="13">The sequence shown here is derived from an EMBL/GenBank/DDBJ whole genome shotgun (WGS) entry which is preliminary data.</text>
</comment>
<feature type="chain" id="PRO_5016571832" description="histidine kinase" evidence="11">
    <location>
        <begin position="20"/>
        <end position="667"/>
    </location>
</feature>
<feature type="transmembrane region" description="Helical" evidence="10">
    <location>
        <begin position="437"/>
        <end position="455"/>
    </location>
</feature>
<keyword evidence="10" id="KW-0812">Transmembrane</keyword>
<name>A0A370QIW4_9FLAO</name>
<gene>
    <name evidence="13" type="ORF">C8D94_101152</name>
</gene>